<dbReference type="RefSeq" id="WP_089232366.1">
    <property type="nucleotide sequence ID" value="NZ_FZOY01000002.1"/>
</dbReference>
<dbReference type="EMBL" id="FZOY01000002">
    <property type="protein sequence ID" value="SNS55768.1"/>
    <property type="molecule type" value="Genomic_DNA"/>
</dbReference>
<dbReference type="OrthoDB" id="9792500at2"/>
<dbReference type="Proteomes" id="UP000198426">
    <property type="component" value="Unassembled WGS sequence"/>
</dbReference>
<dbReference type="CDD" id="cd00293">
    <property type="entry name" value="USP-like"/>
    <property type="match status" value="1"/>
</dbReference>
<reference evidence="3 4" key="1">
    <citation type="submission" date="2017-06" db="EMBL/GenBank/DDBJ databases">
        <authorList>
            <person name="Kim H.J."/>
            <person name="Triplett B.A."/>
        </authorList>
    </citation>
    <scope>NUCLEOTIDE SEQUENCE [LARGE SCALE GENOMIC DNA]</scope>
    <source>
        <strain evidence="3 4">DSM 29339</strain>
    </source>
</reference>
<dbReference type="SUPFAM" id="SSF52402">
    <property type="entry name" value="Adenine nucleotide alpha hydrolases-like"/>
    <property type="match status" value="1"/>
</dbReference>
<evidence type="ECO:0000259" key="2">
    <source>
        <dbReference type="Pfam" id="PF00582"/>
    </source>
</evidence>
<dbReference type="Pfam" id="PF00582">
    <property type="entry name" value="Usp"/>
    <property type="match status" value="1"/>
</dbReference>
<evidence type="ECO:0000256" key="1">
    <source>
        <dbReference type="ARBA" id="ARBA00008791"/>
    </source>
</evidence>
<dbReference type="AlphaFoldDB" id="A0A239FGV2"/>
<proteinExistence type="inferred from homology"/>
<dbReference type="PANTHER" id="PTHR46268:SF6">
    <property type="entry name" value="UNIVERSAL STRESS PROTEIN UP12"/>
    <property type="match status" value="1"/>
</dbReference>
<feature type="domain" description="UspA" evidence="2">
    <location>
        <begin position="1"/>
        <end position="141"/>
    </location>
</feature>
<dbReference type="InterPro" id="IPR006016">
    <property type="entry name" value="UspA"/>
</dbReference>
<organism evidence="3 4">
    <name type="scientific">Tropicimonas sediminicola</name>
    <dbReference type="NCBI Taxonomy" id="1031541"/>
    <lineage>
        <taxon>Bacteria</taxon>
        <taxon>Pseudomonadati</taxon>
        <taxon>Pseudomonadota</taxon>
        <taxon>Alphaproteobacteria</taxon>
        <taxon>Rhodobacterales</taxon>
        <taxon>Roseobacteraceae</taxon>
        <taxon>Tropicimonas</taxon>
    </lineage>
</organism>
<gene>
    <name evidence="3" type="ORF">SAMN05421757_102653</name>
</gene>
<evidence type="ECO:0000313" key="4">
    <source>
        <dbReference type="Proteomes" id="UP000198426"/>
    </source>
</evidence>
<dbReference type="PANTHER" id="PTHR46268">
    <property type="entry name" value="STRESS RESPONSE PROTEIN NHAX"/>
    <property type="match status" value="1"/>
</dbReference>
<accession>A0A239FGV2</accession>
<keyword evidence="4" id="KW-1185">Reference proteome</keyword>
<comment type="similarity">
    <text evidence="1">Belongs to the universal stress protein A family.</text>
</comment>
<sequence>MYSSILLAIDLNDGPSAHKVAEVAFRLAKDHGASLHIVNVIPDFGMSIVGSYFSAAQKKQIIDDERKRFADWAAEEVPEGISYDLTVVKGSVYDNILRTADKIGADVIVLGSHKPELEDYLLGPNAARVVRHAKQSVFVVRSSD</sequence>
<protein>
    <submittedName>
        <fullName evidence="3">Nucleotide-binding universal stress protein, UspA family</fullName>
    </submittedName>
</protein>
<dbReference type="Gene3D" id="3.40.50.620">
    <property type="entry name" value="HUPs"/>
    <property type="match status" value="1"/>
</dbReference>
<dbReference type="PRINTS" id="PR01438">
    <property type="entry name" value="UNVRSLSTRESS"/>
</dbReference>
<dbReference type="InterPro" id="IPR014729">
    <property type="entry name" value="Rossmann-like_a/b/a_fold"/>
</dbReference>
<evidence type="ECO:0000313" key="3">
    <source>
        <dbReference type="EMBL" id="SNS55768.1"/>
    </source>
</evidence>
<name>A0A239FGV2_9RHOB</name>
<dbReference type="InterPro" id="IPR006015">
    <property type="entry name" value="Universal_stress_UspA"/>
</dbReference>